<dbReference type="InterPro" id="IPR016186">
    <property type="entry name" value="C-type_lectin-like/link_sf"/>
</dbReference>
<proteinExistence type="predicted"/>
<reference evidence="4" key="2">
    <citation type="journal article" date="2007" name="Science">
        <title>Genome sequence of Aedes aegypti, a major arbovirus vector.</title>
        <authorList>
            <person name="Nene V."/>
            <person name="Wortman J.R."/>
            <person name="Lawson D."/>
            <person name="Haas B."/>
            <person name="Kodira C."/>
            <person name="Tu Z.J."/>
            <person name="Loftus B."/>
            <person name="Xi Z."/>
            <person name="Megy K."/>
            <person name="Grabherr M."/>
            <person name="Ren Q."/>
            <person name="Zdobnov E.M."/>
            <person name="Lobo N.F."/>
            <person name="Campbell K.S."/>
            <person name="Brown S.E."/>
            <person name="Bonaldo M.F."/>
            <person name="Zhu J."/>
            <person name="Sinkins S.P."/>
            <person name="Hogenkamp D.G."/>
            <person name="Amedeo P."/>
            <person name="Arensburger P."/>
            <person name="Atkinson P.W."/>
            <person name="Bidwell S."/>
            <person name="Biedler J."/>
            <person name="Birney E."/>
            <person name="Bruggner R.V."/>
            <person name="Costas J."/>
            <person name="Coy M.R."/>
            <person name="Crabtree J."/>
            <person name="Crawford M."/>
            <person name="Debruyn B."/>
            <person name="Decaprio D."/>
            <person name="Eiglmeier K."/>
            <person name="Eisenstadt E."/>
            <person name="El-Dorry H."/>
            <person name="Gelbart W.M."/>
            <person name="Gomes S.L."/>
            <person name="Hammond M."/>
            <person name="Hannick L.I."/>
            <person name="Hogan J.R."/>
            <person name="Holmes M.H."/>
            <person name="Jaffe D."/>
            <person name="Johnston J.S."/>
            <person name="Kennedy R.C."/>
            <person name="Koo H."/>
            <person name="Kravitz S."/>
            <person name="Kriventseva E.V."/>
            <person name="Kulp D."/>
            <person name="Labutti K."/>
            <person name="Lee E."/>
            <person name="Li S."/>
            <person name="Lovin D.D."/>
            <person name="Mao C."/>
            <person name="Mauceli E."/>
            <person name="Menck C.F."/>
            <person name="Miller J.R."/>
            <person name="Montgomery P."/>
            <person name="Mori A."/>
            <person name="Nascimento A.L."/>
            <person name="Naveira H.F."/>
            <person name="Nusbaum C."/>
            <person name="O'leary S."/>
            <person name="Orvis J."/>
            <person name="Pertea M."/>
            <person name="Quesneville H."/>
            <person name="Reidenbach K.R."/>
            <person name="Rogers Y.H."/>
            <person name="Roth C.W."/>
            <person name="Schneider J.R."/>
            <person name="Schatz M."/>
            <person name="Shumway M."/>
            <person name="Stanke M."/>
            <person name="Stinson E.O."/>
            <person name="Tubio J.M."/>
            <person name="Vanzee J.P."/>
            <person name="Verjovski-Almeida S."/>
            <person name="Werner D."/>
            <person name="White O."/>
            <person name="Wyder S."/>
            <person name="Zeng Q."/>
            <person name="Zhao Q."/>
            <person name="Zhao Y."/>
            <person name="Hill C.A."/>
            <person name="Raikhel A.S."/>
            <person name="Soares M.B."/>
            <person name="Knudson D.L."/>
            <person name="Lee N.H."/>
            <person name="Galagan J."/>
            <person name="Salzberg S.L."/>
            <person name="Paulsen I.T."/>
            <person name="Dimopoulos G."/>
            <person name="Collins F.H."/>
            <person name="Birren B."/>
            <person name="Fraser-Liggett C.M."/>
            <person name="Severson D.W."/>
        </authorList>
    </citation>
    <scope>NUCLEOTIDE SEQUENCE [LARGE SCALE GENOMIC DNA]</scope>
    <source>
        <strain evidence="4">Liverpool</strain>
    </source>
</reference>
<reference evidence="4" key="1">
    <citation type="submission" date="2005-10" db="EMBL/GenBank/DDBJ databases">
        <authorList>
            <person name="Loftus B.J."/>
            <person name="Nene V.M."/>
            <person name="Hannick L.I."/>
            <person name="Bidwell S."/>
            <person name="Haas B."/>
            <person name="Amedeo P."/>
            <person name="Orvis J."/>
            <person name="Wortman J.R."/>
            <person name="White O.R."/>
            <person name="Salzberg S."/>
            <person name="Shumway M."/>
            <person name="Koo H."/>
            <person name="Zhao Y."/>
            <person name="Holmes M."/>
            <person name="Miller J."/>
            <person name="Schatz M."/>
            <person name="Pop M."/>
            <person name="Pai G."/>
            <person name="Utterback T."/>
            <person name="Rogers Y.-H."/>
            <person name="Kravitz S."/>
            <person name="Fraser C.M."/>
        </authorList>
    </citation>
    <scope>NUCLEOTIDE SEQUENCE</scope>
    <source>
        <strain evidence="4">Liverpool</strain>
    </source>
</reference>
<dbReference type="InterPro" id="IPR018378">
    <property type="entry name" value="C-type_lectin_CS"/>
</dbReference>
<feature type="domain" description="C-type lectin" evidence="3">
    <location>
        <begin position="48"/>
        <end position="171"/>
    </location>
</feature>
<organism evidence="4 5">
    <name type="scientific">Aedes aegypti</name>
    <name type="common">Yellowfever mosquito</name>
    <name type="synonym">Culex aegypti</name>
    <dbReference type="NCBI Taxonomy" id="7159"/>
    <lineage>
        <taxon>Eukaryota</taxon>
        <taxon>Metazoa</taxon>
        <taxon>Ecdysozoa</taxon>
        <taxon>Arthropoda</taxon>
        <taxon>Hexapoda</taxon>
        <taxon>Insecta</taxon>
        <taxon>Pterygota</taxon>
        <taxon>Neoptera</taxon>
        <taxon>Endopterygota</taxon>
        <taxon>Diptera</taxon>
        <taxon>Nematocera</taxon>
        <taxon>Culicoidea</taxon>
        <taxon>Culicidae</taxon>
        <taxon>Culicinae</taxon>
        <taxon>Aedini</taxon>
        <taxon>Aedes</taxon>
        <taxon>Stegomyia</taxon>
    </lineage>
</organism>
<dbReference type="Proteomes" id="UP000682892">
    <property type="component" value="Unassembled WGS sequence"/>
</dbReference>
<keyword evidence="1" id="KW-1015">Disulfide bond</keyword>
<dbReference type="SMR" id="A0A1S4G272"/>
<dbReference type="OMA" id="NQNHTRC"/>
<evidence type="ECO:0000313" key="4">
    <source>
        <dbReference type="EMBL" id="EAT33333.1"/>
    </source>
</evidence>
<dbReference type="CDD" id="cd00037">
    <property type="entry name" value="CLECT"/>
    <property type="match status" value="1"/>
</dbReference>
<dbReference type="AlphaFoldDB" id="A0A1S4G272"/>
<dbReference type="PANTHER" id="PTHR22803">
    <property type="entry name" value="MANNOSE, PHOSPHOLIPASE, LECTIN RECEPTOR RELATED"/>
    <property type="match status" value="1"/>
</dbReference>
<dbReference type="InterPro" id="IPR016187">
    <property type="entry name" value="CTDL_fold"/>
</dbReference>
<dbReference type="PROSITE" id="PS50041">
    <property type="entry name" value="C_TYPE_LECTIN_2"/>
    <property type="match status" value="1"/>
</dbReference>
<dbReference type="EMBL" id="CH478278">
    <property type="protein sequence ID" value="EAT33333.1"/>
    <property type="molecule type" value="Genomic_DNA"/>
</dbReference>
<evidence type="ECO:0000259" key="3">
    <source>
        <dbReference type="PROSITE" id="PS50041"/>
    </source>
</evidence>
<dbReference type="HOGENOM" id="CLU_049894_10_0_1"/>
<feature type="chain" id="PRO_5036499104" evidence="2">
    <location>
        <begin position="23"/>
        <end position="174"/>
    </location>
</feature>
<dbReference type="OrthoDB" id="7847314at2759"/>
<dbReference type="KEGG" id="aag:5564288"/>
<feature type="signal peptide" evidence="2">
    <location>
        <begin position="1"/>
        <end position="22"/>
    </location>
</feature>
<dbReference type="PROSITE" id="PS00615">
    <property type="entry name" value="C_TYPE_LECTIN_1"/>
    <property type="match status" value="1"/>
</dbReference>
<evidence type="ECO:0000256" key="2">
    <source>
        <dbReference type="SAM" id="SignalP"/>
    </source>
</evidence>
<dbReference type="InterPro" id="IPR050111">
    <property type="entry name" value="C-type_lectin/snaclec_domain"/>
</dbReference>
<dbReference type="Gene3D" id="3.10.100.10">
    <property type="entry name" value="Mannose-Binding Protein A, subunit A"/>
    <property type="match status" value="1"/>
</dbReference>
<sequence>MMEFLSSLLVLCLIGTLKLTAADPLRNQTVRDILVKNMCLCRCEAVNDGSKNYLIPFDDGTWFEAISYCNGMGMTLAQIRDRYDNQDLEEWLRDNGDEPSERYWIGGNDLAKPGIFRWGLTNKEITYKKWASGEPNAAVMRGETEHCVELRADTMQWNDSVCTKRLKFVCERLN</sequence>
<gene>
    <name evidence="4" type="primary">CTLMA14</name>
    <name evidence="4" type="ORF">AaeL_AAEL014382</name>
</gene>
<dbReference type="SUPFAM" id="SSF56436">
    <property type="entry name" value="C-type lectin-like"/>
    <property type="match status" value="1"/>
</dbReference>
<evidence type="ECO:0000313" key="5">
    <source>
        <dbReference type="Proteomes" id="UP000682892"/>
    </source>
</evidence>
<keyword evidence="2" id="KW-0732">Signal</keyword>
<dbReference type="InterPro" id="IPR001304">
    <property type="entry name" value="C-type_lectin-like"/>
</dbReference>
<evidence type="ECO:0000256" key="1">
    <source>
        <dbReference type="ARBA" id="ARBA00023157"/>
    </source>
</evidence>
<dbReference type="Pfam" id="PF00059">
    <property type="entry name" value="Lectin_C"/>
    <property type="match status" value="1"/>
</dbReference>
<dbReference type="SMART" id="SM00034">
    <property type="entry name" value="CLECT"/>
    <property type="match status" value="1"/>
</dbReference>
<protein>
    <submittedName>
        <fullName evidence="4">AAEL014382-PA</fullName>
    </submittedName>
</protein>
<reference evidence="4" key="3">
    <citation type="submission" date="2012-09" db="EMBL/GenBank/DDBJ databases">
        <authorList>
            <consortium name="VectorBase"/>
        </authorList>
    </citation>
    <scope>NUCLEOTIDE SEQUENCE</scope>
    <source>
        <strain evidence="4">Liverpool</strain>
    </source>
</reference>
<accession>A0A1S4G272</accession>
<dbReference type="GeneID" id="5564288"/>
<name>A0A1S4G272_AEDAE</name>